<dbReference type="PROSITE" id="PS51257">
    <property type="entry name" value="PROKAR_LIPOPROTEIN"/>
    <property type="match status" value="1"/>
</dbReference>
<evidence type="ECO:0000313" key="3">
    <source>
        <dbReference type="Proteomes" id="UP000223913"/>
    </source>
</evidence>
<name>A0A2D0NGZ9_FLAN2</name>
<dbReference type="EMBL" id="PDUD01000009">
    <property type="protein sequence ID" value="PHN07660.1"/>
    <property type="molecule type" value="Genomic_DNA"/>
</dbReference>
<proteinExistence type="predicted"/>
<keyword evidence="1" id="KW-0732">Signal</keyword>
<dbReference type="Proteomes" id="UP000223913">
    <property type="component" value="Unassembled WGS sequence"/>
</dbReference>
<keyword evidence="3" id="KW-1185">Reference proteome</keyword>
<sequence length="108" mass="12003">MKMLKQAGWIILFSGAAVACSNVTTLIAAGKHYQEYQDYRSLQKVVDMIELGADTALVRDVLGEPIDMGFDYRYTLDSVGPKGCVVGAVFHIDEQGKIDQKWIDEICE</sequence>
<dbReference type="AlphaFoldDB" id="A0A2D0NGZ9"/>
<feature type="signal peptide" evidence="1">
    <location>
        <begin position="1"/>
        <end position="19"/>
    </location>
</feature>
<organism evidence="2 3">
    <name type="scientific">Flavilitoribacter nigricans (strain ATCC 23147 / DSM 23189 / NBRC 102662 / NCIMB 1420 / SS-2)</name>
    <name type="common">Lewinella nigricans</name>
    <dbReference type="NCBI Taxonomy" id="1122177"/>
    <lineage>
        <taxon>Bacteria</taxon>
        <taxon>Pseudomonadati</taxon>
        <taxon>Bacteroidota</taxon>
        <taxon>Saprospiria</taxon>
        <taxon>Saprospirales</taxon>
        <taxon>Lewinellaceae</taxon>
        <taxon>Flavilitoribacter</taxon>
    </lineage>
</organism>
<reference evidence="2 3" key="1">
    <citation type="submission" date="2017-10" db="EMBL/GenBank/DDBJ databases">
        <title>The draft genome sequence of Lewinella nigricans NBRC 102662.</title>
        <authorList>
            <person name="Wang K."/>
        </authorList>
    </citation>
    <scope>NUCLEOTIDE SEQUENCE [LARGE SCALE GENOMIC DNA]</scope>
    <source>
        <strain evidence="2 3">NBRC 102662</strain>
    </source>
</reference>
<evidence type="ECO:0000313" key="2">
    <source>
        <dbReference type="EMBL" id="PHN07660.1"/>
    </source>
</evidence>
<protein>
    <recommendedName>
        <fullName evidence="4">Lipoprotein</fullName>
    </recommendedName>
</protein>
<evidence type="ECO:0000256" key="1">
    <source>
        <dbReference type="SAM" id="SignalP"/>
    </source>
</evidence>
<gene>
    <name evidence="2" type="ORF">CRP01_06055</name>
</gene>
<evidence type="ECO:0008006" key="4">
    <source>
        <dbReference type="Google" id="ProtNLM"/>
    </source>
</evidence>
<accession>A0A2D0NGZ9</accession>
<feature type="chain" id="PRO_5012858648" description="Lipoprotein" evidence="1">
    <location>
        <begin position="20"/>
        <end position="108"/>
    </location>
</feature>
<comment type="caution">
    <text evidence="2">The sequence shown here is derived from an EMBL/GenBank/DDBJ whole genome shotgun (WGS) entry which is preliminary data.</text>
</comment>